<proteinExistence type="predicted"/>
<dbReference type="Pfam" id="PF05860">
    <property type="entry name" value="TPS"/>
    <property type="match status" value="1"/>
</dbReference>
<dbReference type="PANTHER" id="PTHR12338:SF5">
    <property type="entry name" value="ANTIGEN 43-RELATED"/>
    <property type="match status" value="1"/>
</dbReference>
<dbReference type="SMART" id="SM00912">
    <property type="entry name" value="Haemagg_act"/>
    <property type="match status" value="1"/>
</dbReference>
<sequence>MNRVFKLKYNSRRKDLVVASELATNAIAHTGTGNSTEKAVSKSSTLLNSTLTTAGLTSLVAAMSLTAQASADPARILDEVVAGDAIIKQVGQITEIATQGNSILNWQKFNIQADEIVKFIQQNSDSAVLNRVIGGQISQILGTLQSNGKVFVVNPAGIVFGKDSVVDVAGLVASTLDITNEDFLNGNYVFNQDKDKAIAQVVSQGMIKVGKDGNLSLIGGQVVNTGILEAKDGTVYLLAGQSITIQDLNNPLISYKVTAQNKAVNLGSIIGKNVAMLGSKVAHGATSASEFADIMSNYATSANQVSIDANGDVVLFAGSTSDEVQSTAQTNAEVTGVREGLVVTNAAINVSNAQGKAGKVTVLGDKIQVEDKTVINATGLEGGEVIIGGDKLGTGTVKLSQNTTIAAEAKVDASAKGQAGTVILWGDQAQVDGTFLATSETSYGGLVETSGKGIHFGDTFDVNTSSQLGSDYFGTWLLDPVYIIVASTTAEAQSIQRSKNWYASGRSYNWSTMENMDNVTLINQNQLNDRLRNNKVDFYGEKGIAIHNVTVNSNAGKFNIFSNNGTAEVNNFTAYLPSASLKIYGKYGMTLTNSTIDVRTFELGTGDGALRNEIKTTEELLKVKFDVANTVIKASGAGNQTIRAQGWGGFNMDNVTIETATTGSLLDIQSNADNNWNKLNLKAYRVTLWEPQTNKEQVSINITGSDLNVTTNLYLQNKKAEFVIKDTNISGGNYSFAHKSILADNVTANTGIIGFTALEDSLEIKNSNVVTKTSTNVISTKQDVIYSNTSFNVGSGSLTMSAGNNVTVSKESFAKVSFNEDASINIHGGNTATIDRLEIKAANINVSGGTVDVKGSTLEADKNLRFDATNELKVADNNLTGNKTVAFTSKNSDVIIKDNNITTQGDLEVESTKNVELAGDKANYYLAPTANVTVKAGEKATVGNFNNTLNSITAEGNDVEFKNNNFTLKQGFTTNLNGTLALDNTTVETAGNVNVAAAKGVTLTNQTSLTGSKVDVTSSADVVVNQSTLVATGSTVDVKGATVSLDRARLSGVDAVNLTATVGNVTAESTVKTNASNLNIHGNQVVLSNSSFTGNDTGYATITSVVEGGVDVINTTIRRYLCSTVPESVEYEKYLGPGLYNFGPAGEAAERSEKETGEKDRDSVGDTTNSNIADKSTYTTGDSLVQHEGKAVGNGLYYWNSGAETENPDVAYKEGYTNGDSLVQHDVKAVGTGIYSFNAGAETE</sequence>
<accession>A0A3A1Y194</accession>
<dbReference type="Proteomes" id="UP000266258">
    <property type="component" value="Unassembled WGS sequence"/>
</dbReference>
<organism evidence="3 4">
    <name type="scientific">Psittacicella melopsittaci</name>
    <dbReference type="NCBI Taxonomy" id="2028576"/>
    <lineage>
        <taxon>Bacteria</taxon>
        <taxon>Pseudomonadati</taxon>
        <taxon>Pseudomonadota</taxon>
        <taxon>Gammaproteobacteria</taxon>
        <taxon>Pasteurellales</taxon>
        <taxon>Psittacicellaceae</taxon>
        <taxon>Psittacicella</taxon>
    </lineage>
</organism>
<reference evidence="3 4" key="1">
    <citation type="submission" date="2017-08" db="EMBL/GenBank/DDBJ databases">
        <title>Reclassification of Bisgaard taxon 37 and 44.</title>
        <authorList>
            <person name="Christensen H."/>
        </authorList>
    </citation>
    <scope>NUCLEOTIDE SEQUENCE [LARGE SCALE GENOMIC DNA]</scope>
    <source>
        <strain evidence="3 4">B96_4</strain>
    </source>
</reference>
<gene>
    <name evidence="3" type="ORF">CJP74_05555</name>
</gene>
<protein>
    <recommendedName>
        <fullName evidence="2">Filamentous haemagglutinin FhaB/tRNA nuclease CdiA-like TPS domain-containing protein</fullName>
    </recommendedName>
</protein>
<feature type="non-terminal residue" evidence="3">
    <location>
        <position position="1244"/>
    </location>
</feature>
<keyword evidence="4" id="KW-1185">Reference proteome</keyword>
<feature type="compositionally biased region" description="Polar residues" evidence="1">
    <location>
        <begin position="1165"/>
        <end position="1181"/>
    </location>
</feature>
<dbReference type="PANTHER" id="PTHR12338">
    <property type="entry name" value="AUTOTRANSPORTER"/>
    <property type="match status" value="1"/>
</dbReference>
<name>A0A3A1Y194_9GAMM</name>
<evidence type="ECO:0000313" key="3">
    <source>
        <dbReference type="EMBL" id="RIY32112.1"/>
    </source>
</evidence>
<dbReference type="InterPro" id="IPR011050">
    <property type="entry name" value="Pectin_lyase_fold/virulence"/>
</dbReference>
<feature type="compositionally biased region" description="Basic and acidic residues" evidence="1">
    <location>
        <begin position="1148"/>
        <end position="1164"/>
    </location>
</feature>
<comment type="caution">
    <text evidence="3">The sequence shown here is derived from an EMBL/GenBank/DDBJ whole genome shotgun (WGS) entry which is preliminary data.</text>
</comment>
<dbReference type="SUPFAM" id="SSF51126">
    <property type="entry name" value="Pectin lyase-like"/>
    <property type="match status" value="1"/>
</dbReference>
<dbReference type="AlphaFoldDB" id="A0A3A1Y194"/>
<dbReference type="InterPro" id="IPR050909">
    <property type="entry name" value="Bact_Autotransporter_VF"/>
</dbReference>
<evidence type="ECO:0000259" key="2">
    <source>
        <dbReference type="SMART" id="SM00912"/>
    </source>
</evidence>
<dbReference type="EMBL" id="NRJH01000046">
    <property type="protein sequence ID" value="RIY32112.1"/>
    <property type="molecule type" value="Genomic_DNA"/>
</dbReference>
<dbReference type="InterPro" id="IPR008638">
    <property type="entry name" value="FhaB/CdiA-like_TPS"/>
</dbReference>
<dbReference type="NCBIfam" id="TIGR01901">
    <property type="entry name" value="adhes_NPXG"/>
    <property type="match status" value="1"/>
</dbReference>
<feature type="region of interest" description="Disordered" evidence="1">
    <location>
        <begin position="1147"/>
        <end position="1181"/>
    </location>
</feature>
<dbReference type="OrthoDB" id="218680at2"/>
<feature type="domain" description="Filamentous haemagglutinin FhaB/tRNA nuclease CdiA-like TPS" evidence="2">
    <location>
        <begin position="71"/>
        <end position="182"/>
    </location>
</feature>
<dbReference type="RefSeq" id="WP_119497292.1">
    <property type="nucleotide sequence ID" value="NZ_NRJH01000046.1"/>
</dbReference>
<evidence type="ECO:0000256" key="1">
    <source>
        <dbReference type="SAM" id="MobiDB-lite"/>
    </source>
</evidence>
<dbReference type="InterPro" id="IPR012334">
    <property type="entry name" value="Pectin_lyas_fold"/>
</dbReference>
<dbReference type="Gene3D" id="2.160.20.10">
    <property type="entry name" value="Single-stranded right-handed beta-helix, Pectin lyase-like"/>
    <property type="match status" value="1"/>
</dbReference>
<evidence type="ECO:0000313" key="4">
    <source>
        <dbReference type="Proteomes" id="UP000266258"/>
    </source>
</evidence>